<dbReference type="AlphaFoldDB" id="A0A5R9EXK8"/>
<name>A0A5R9EXK8_9BACL</name>
<proteinExistence type="predicted"/>
<keyword evidence="3" id="KW-1185">Reference proteome</keyword>
<gene>
    <name evidence="2" type="ORF">FCL54_23420</name>
</gene>
<dbReference type="Pfam" id="PF00753">
    <property type="entry name" value="Lactamase_B"/>
    <property type="match status" value="1"/>
</dbReference>
<dbReference type="Proteomes" id="UP000308230">
    <property type="component" value="Unassembled WGS sequence"/>
</dbReference>
<comment type="caution">
    <text evidence="2">The sequence shown here is derived from an EMBL/GenBank/DDBJ whole genome shotgun (WGS) entry which is preliminary data.</text>
</comment>
<dbReference type="PANTHER" id="PTHR23131:SF4">
    <property type="entry name" value="METALLO-BETA-LACTAMASE SUPERFAMILY POTEIN"/>
    <property type="match status" value="1"/>
</dbReference>
<evidence type="ECO:0000313" key="2">
    <source>
        <dbReference type="EMBL" id="TLS34896.1"/>
    </source>
</evidence>
<dbReference type="InterPro" id="IPR001279">
    <property type="entry name" value="Metallo-B-lactamas"/>
</dbReference>
<dbReference type="InterPro" id="IPR050662">
    <property type="entry name" value="Sec-metab_biosynth-thioest"/>
</dbReference>
<dbReference type="Gene3D" id="3.60.15.10">
    <property type="entry name" value="Ribonuclease Z/Hydroxyacylglutathione hydrolase-like"/>
    <property type="match status" value="1"/>
</dbReference>
<evidence type="ECO:0000259" key="1">
    <source>
        <dbReference type="SMART" id="SM00849"/>
    </source>
</evidence>
<dbReference type="RefSeq" id="WP_138129699.1">
    <property type="nucleotide sequence ID" value="NZ_SWLG01000038.1"/>
</dbReference>
<organism evidence="2 3">
    <name type="scientific">Exobacillus caeni</name>
    <dbReference type="NCBI Taxonomy" id="2574798"/>
    <lineage>
        <taxon>Bacteria</taxon>
        <taxon>Bacillati</taxon>
        <taxon>Bacillota</taxon>
        <taxon>Bacilli</taxon>
        <taxon>Bacillales</taxon>
        <taxon>Guptibacillaceae</taxon>
        <taxon>Exobacillus</taxon>
    </lineage>
</organism>
<dbReference type="InterPro" id="IPR036866">
    <property type="entry name" value="RibonucZ/Hydroxyglut_hydro"/>
</dbReference>
<dbReference type="SMART" id="SM00849">
    <property type="entry name" value="Lactamase_B"/>
    <property type="match status" value="1"/>
</dbReference>
<reference evidence="2 3" key="1">
    <citation type="submission" date="2019-04" db="EMBL/GenBank/DDBJ databases">
        <title>Bacillus caeni sp. nov., a bacterium isolated from mangrove sediment.</title>
        <authorList>
            <person name="Huang H."/>
            <person name="Mo K."/>
            <person name="Hu Y."/>
        </authorList>
    </citation>
    <scope>NUCLEOTIDE SEQUENCE [LARGE SCALE GENOMIC DNA]</scope>
    <source>
        <strain evidence="2 3">HB172195</strain>
    </source>
</reference>
<dbReference type="GO" id="GO:0016787">
    <property type="term" value="F:hydrolase activity"/>
    <property type="evidence" value="ECO:0007669"/>
    <property type="project" value="UniProtKB-KW"/>
</dbReference>
<keyword evidence="2" id="KW-0378">Hydrolase</keyword>
<feature type="domain" description="Metallo-beta-lactamase" evidence="1">
    <location>
        <begin position="24"/>
        <end position="193"/>
    </location>
</feature>
<accession>A0A5R9EXK8</accession>
<sequence>MKLLQHEDIIQVKLTVSMAGTHLNVNVFFIDGLLIDTGPARLKNSLIPYFKELPIEQVALTHHHEDHTGLAGWLLHHRKRPLYIHGSGIEYCLQPPVLPFYRKVFWGKRDAFAPEKMPGRIETNSLTFHVEHSPGHAPDHVALIDKENGRLFSGDLYVLPHPKSLFAFESVPEIIRSIKRLLSYDFETLICSHAGVIPKGKEKLAAKLSYLEEIREQVLSLYENGMPANRIRKELFPKIHPLQIMSFFENSSTHLITSILAEYKHPY</sequence>
<dbReference type="EMBL" id="SWLG01000038">
    <property type="protein sequence ID" value="TLS34896.1"/>
    <property type="molecule type" value="Genomic_DNA"/>
</dbReference>
<dbReference type="OrthoDB" id="235784at2"/>
<evidence type="ECO:0000313" key="3">
    <source>
        <dbReference type="Proteomes" id="UP000308230"/>
    </source>
</evidence>
<dbReference type="SUPFAM" id="SSF56281">
    <property type="entry name" value="Metallo-hydrolase/oxidoreductase"/>
    <property type="match status" value="1"/>
</dbReference>
<protein>
    <submittedName>
        <fullName evidence="2">MBL fold metallo-hydrolase</fullName>
    </submittedName>
</protein>
<dbReference type="PANTHER" id="PTHR23131">
    <property type="entry name" value="ENDORIBONUCLEASE LACTB2"/>
    <property type="match status" value="1"/>
</dbReference>